<dbReference type="Gene3D" id="3.40.50.150">
    <property type="entry name" value="Vaccinia Virus protein VP39"/>
    <property type="match status" value="1"/>
</dbReference>
<dbReference type="EMBL" id="BART01027894">
    <property type="protein sequence ID" value="GAG98594.1"/>
    <property type="molecule type" value="Genomic_DNA"/>
</dbReference>
<proteinExistence type="predicted"/>
<dbReference type="Pfam" id="PF01795">
    <property type="entry name" value="Methyltransf_5"/>
    <property type="match status" value="1"/>
</dbReference>
<dbReference type="InterPro" id="IPR002903">
    <property type="entry name" value="RsmH"/>
</dbReference>
<evidence type="ECO:0000313" key="1">
    <source>
        <dbReference type="EMBL" id="GAG98594.1"/>
    </source>
</evidence>
<dbReference type="GO" id="GO:0008168">
    <property type="term" value="F:methyltransferase activity"/>
    <property type="evidence" value="ECO:0007669"/>
    <property type="project" value="InterPro"/>
</dbReference>
<organism evidence="1">
    <name type="scientific">marine sediment metagenome</name>
    <dbReference type="NCBI Taxonomy" id="412755"/>
    <lineage>
        <taxon>unclassified sequences</taxon>
        <taxon>metagenomes</taxon>
        <taxon>ecological metagenomes</taxon>
    </lineage>
</organism>
<accession>X1BS89</accession>
<protein>
    <recommendedName>
        <fullName evidence="2">16S rRNA (Cytosine(1402)-N(4))-methyltransferase</fullName>
    </recommendedName>
</protein>
<comment type="caution">
    <text evidence="1">The sequence shown here is derived from an EMBL/GenBank/DDBJ whole genome shotgun (WGS) entry which is preliminary data.</text>
</comment>
<name>X1BS89_9ZZZZ</name>
<feature type="non-terminal residue" evidence="1">
    <location>
        <position position="1"/>
    </location>
</feature>
<evidence type="ECO:0008006" key="2">
    <source>
        <dbReference type="Google" id="ProtNLM"/>
    </source>
</evidence>
<sequence>EYEGKCTCPPDFPVCKCGREKRAEIITKKVVRPRLEEISSNPRSKNARLRVLEKL</sequence>
<dbReference type="AlphaFoldDB" id="X1BS89"/>
<gene>
    <name evidence="1" type="ORF">S01H4_49328</name>
</gene>
<dbReference type="InterPro" id="IPR029063">
    <property type="entry name" value="SAM-dependent_MTases_sf"/>
</dbReference>
<reference evidence="1" key="1">
    <citation type="journal article" date="2014" name="Front. Microbiol.">
        <title>High frequency of phylogenetically diverse reductive dehalogenase-homologous genes in deep subseafloor sedimentary metagenomes.</title>
        <authorList>
            <person name="Kawai M."/>
            <person name="Futagami T."/>
            <person name="Toyoda A."/>
            <person name="Takaki Y."/>
            <person name="Nishi S."/>
            <person name="Hori S."/>
            <person name="Arai W."/>
            <person name="Tsubouchi T."/>
            <person name="Morono Y."/>
            <person name="Uchiyama I."/>
            <person name="Ito T."/>
            <person name="Fujiyama A."/>
            <person name="Inagaki F."/>
            <person name="Takami H."/>
        </authorList>
    </citation>
    <scope>NUCLEOTIDE SEQUENCE</scope>
    <source>
        <strain evidence="1">Expedition CK06-06</strain>
    </source>
</reference>